<dbReference type="Proteomes" id="UP000251241">
    <property type="component" value="Unassembled WGS sequence"/>
</dbReference>
<feature type="transmembrane region" description="Helical" evidence="1">
    <location>
        <begin position="136"/>
        <end position="153"/>
    </location>
</feature>
<evidence type="ECO:0000313" key="3">
    <source>
        <dbReference type="Proteomes" id="UP000251241"/>
    </source>
</evidence>
<organism evidence="2 3">
    <name type="scientific">Sphingobacterium multivorum</name>
    <dbReference type="NCBI Taxonomy" id="28454"/>
    <lineage>
        <taxon>Bacteria</taxon>
        <taxon>Pseudomonadati</taxon>
        <taxon>Bacteroidota</taxon>
        <taxon>Sphingobacteriia</taxon>
        <taxon>Sphingobacteriales</taxon>
        <taxon>Sphingobacteriaceae</taxon>
        <taxon>Sphingobacterium</taxon>
    </lineage>
</organism>
<feature type="transmembrane region" description="Helical" evidence="1">
    <location>
        <begin position="189"/>
        <end position="215"/>
    </location>
</feature>
<dbReference type="PANTHER" id="PTHR20992:SF9">
    <property type="entry name" value="AT15442P-RELATED"/>
    <property type="match status" value="1"/>
</dbReference>
<dbReference type="InterPro" id="IPR005240">
    <property type="entry name" value="DUF389"/>
</dbReference>
<sequence>MLSRYINTLMNKILRFFDLHQGEDRKEAVLENVVSNISFRGANAWILACAIVVASVGLNVNSTAVIIGAMLISPLMGPIVGAGFALGTFDFPLLKKSLKNLLIATLISLVVSYIYFLLSPFKEAQSELLARTSPNIYDVMIALFGGLVGVIAITRVDKGNPIPGVAIATALMPPLCTAGYGLAIGNLSYFAGALFLYIINCVFICIATFIIVKYLRYPKTHYIDKKREKRITQSITIITIILVLPSVYFAYNLLQEKKYTSKVNQFVQQELSNKGYTVIYEKLEMNSNPKKLELAFLSKKFSDKEVESLQRVMESFGITNTNLVIHQDSLDLKSSILSEIDRRTAAVSEKDLTIRALNNELAKYQLASPQLDRDIAVLFPELNSYSIGVQQHYAKADSVARIVAFIYATKTPLPLAQHEKLQQWLQNHFPKDSVAIISQ</sequence>
<proteinExistence type="predicted"/>
<reference evidence="2 3" key="1">
    <citation type="submission" date="2018-06" db="EMBL/GenBank/DDBJ databases">
        <authorList>
            <consortium name="Pathogen Informatics"/>
            <person name="Doyle S."/>
        </authorList>
    </citation>
    <scope>NUCLEOTIDE SEQUENCE [LARGE SCALE GENOMIC DNA]</scope>
    <source>
        <strain evidence="2 3">NCTC11343</strain>
    </source>
</reference>
<feature type="transmembrane region" description="Helical" evidence="1">
    <location>
        <begin position="165"/>
        <end position="183"/>
    </location>
</feature>
<keyword evidence="1" id="KW-0812">Transmembrane</keyword>
<dbReference type="AlphaFoldDB" id="A0A2X2JXC4"/>
<feature type="transmembrane region" description="Helical" evidence="1">
    <location>
        <begin position="42"/>
        <end position="60"/>
    </location>
</feature>
<dbReference type="Pfam" id="PF04087">
    <property type="entry name" value="DUF389"/>
    <property type="match status" value="1"/>
</dbReference>
<dbReference type="PANTHER" id="PTHR20992">
    <property type="entry name" value="AT15442P-RELATED"/>
    <property type="match status" value="1"/>
</dbReference>
<evidence type="ECO:0000256" key="1">
    <source>
        <dbReference type="SAM" id="Phobius"/>
    </source>
</evidence>
<feature type="transmembrane region" description="Helical" evidence="1">
    <location>
        <begin position="98"/>
        <end position="116"/>
    </location>
</feature>
<feature type="transmembrane region" description="Helical" evidence="1">
    <location>
        <begin position="66"/>
        <end position="86"/>
    </location>
</feature>
<keyword evidence="1" id="KW-1133">Transmembrane helix</keyword>
<gene>
    <name evidence="2" type="ORF">NCTC11343_04452</name>
</gene>
<name>A0A2X2JXC4_SPHMU</name>
<feature type="transmembrane region" description="Helical" evidence="1">
    <location>
        <begin position="235"/>
        <end position="254"/>
    </location>
</feature>
<accession>A0A2X2JXC4</accession>
<evidence type="ECO:0000313" key="2">
    <source>
        <dbReference type="EMBL" id="SPZ92405.1"/>
    </source>
</evidence>
<keyword evidence="1" id="KW-0472">Membrane</keyword>
<dbReference type="EMBL" id="UAUU01000011">
    <property type="protein sequence ID" value="SPZ92405.1"/>
    <property type="molecule type" value="Genomic_DNA"/>
</dbReference>
<protein>
    <submittedName>
        <fullName evidence="2">Uncharacterized hydrophobic domain</fullName>
    </submittedName>
</protein>